<gene>
    <name evidence="5" type="ORF">CYMTET_25588</name>
</gene>
<dbReference type="PROSITE" id="PS51858">
    <property type="entry name" value="PPPDE"/>
    <property type="match status" value="1"/>
</dbReference>
<evidence type="ECO:0000256" key="3">
    <source>
        <dbReference type="ARBA" id="ARBA00022801"/>
    </source>
</evidence>
<dbReference type="GO" id="GO:0006508">
    <property type="term" value="P:proteolysis"/>
    <property type="evidence" value="ECO:0007669"/>
    <property type="project" value="UniProtKB-KW"/>
</dbReference>
<comment type="caution">
    <text evidence="5">The sequence shown here is derived from an EMBL/GenBank/DDBJ whole genome shotgun (WGS) entry which is preliminary data.</text>
</comment>
<organism evidence="5 6">
    <name type="scientific">Cymbomonas tetramitiformis</name>
    <dbReference type="NCBI Taxonomy" id="36881"/>
    <lineage>
        <taxon>Eukaryota</taxon>
        <taxon>Viridiplantae</taxon>
        <taxon>Chlorophyta</taxon>
        <taxon>Pyramimonadophyceae</taxon>
        <taxon>Pyramimonadales</taxon>
        <taxon>Pyramimonadaceae</taxon>
        <taxon>Cymbomonas</taxon>
    </lineage>
</organism>
<dbReference type="Proteomes" id="UP001190700">
    <property type="component" value="Unassembled WGS sequence"/>
</dbReference>
<sequence length="212" mass="23547">MSWGVETTRKDKLFLNIYDLTSNGVLHNIGIGAYHSGVQFRDEEYTFAGGAGVFHHGPKEAPGAVYRETLEIGSFEGGMTRVREVIEALQEEFGSTRYHVILNNCNHFSDRFCKLLTGKTIPPYVNRLAYIGSFAECLFPDRFKRSLTSGTPYSQVTEVGFTAFRGSGRKLNDVGSTSAPTQDNVSLIPSSAGETERLEMLRKQRLAKFDSS</sequence>
<dbReference type="AlphaFoldDB" id="A0AAE0FTE6"/>
<evidence type="ECO:0000259" key="4">
    <source>
        <dbReference type="PROSITE" id="PS51858"/>
    </source>
</evidence>
<dbReference type="GO" id="GO:0101005">
    <property type="term" value="F:deubiquitinase activity"/>
    <property type="evidence" value="ECO:0007669"/>
    <property type="project" value="TreeGrafter"/>
</dbReference>
<dbReference type="SMART" id="SM01179">
    <property type="entry name" value="DUF862"/>
    <property type="match status" value="1"/>
</dbReference>
<dbReference type="Pfam" id="PF05903">
    <property type="entry name" value="Peptidase_C97"/>
    <property type="match status" value="1"/>
</dbReference>
<evidence type="ECO:0000313" key="5">
    <source>
        <dbReference type="EMBL" id="KAK3265732.1"/>
    </source>
</evidence>
<dbReference type="InterPro" id="IPR042266">
    <property type="entry name" value="PPPDE_sf"/>
</dbReference>
<keyword evidence="6" id="KW-1185">Reference proteome</keyword>
<evidence type="ECO:0000313" key="6">
    <source>
        <dbReference type="Proteomes" id="UP001190700"/>
    </source>
</evidence>
<dbReference type="PANTHER" id="PTHR12378">
    <property type="entry name" value="DESUMOYLATING ISOPEPTIDASE"/>
    <property type="match status" value="1"/>
</dbReference>
<accession>A0AAE0FTE6</accession>
<dbReference type="Gene3D" id="3.90.1720.30">
    <property type="entry name" value="PPPDE domains"/>
    <property type="match status" value="1"/>
</dbReference>
<comment type="similarity">
    <text evidence="1">Belongs to the DeSI family.</text>
</comment>
<dbReference type="GO" id="GO:0016579">
    <property type="term" value="P:protein deubiquitination"/>
    <property type="evidence" value="ECO:0007669"/>
    <property type="project" value="TreeGrafter"/>
</dbReference>
<protein>
    <recommendedName>
        <fullName evidence="4">PPPDE domain-containing protein</fullName>
    </recommendedName>
</protein>
<dbReference type="PANTHER" id="PTHR12378:SF80">
    <property type="entry name" value="IP06716P-RELATED"/>
    <property type="match status" value="1"/>
</dbReference>
<proteinExistence type="inferred from homology"/>
<name>A0AAE0FTE6_9CHLO</name>
<keyword evidence="2" id="KW-0645">Protease</keyword>
<dbReference type="EMBL" id="LGRX02013719">
    <property type="protein sequence ID" value="KAK3265732.1"/>
    <property type="molecule type" value="Genomic_DNA"/>
</dbReference>
<evidence type="ECO:0000256" key="1">
    <source>
        <dbReference type="ARBA" id="ARBA00008140"/>
    </source>
</evidence>
<feature type="domain" description="PPPDE" evidence="4">
    <location>
        <begin position="11"/>
        <end position="143"/>
    </location>
</feature>
<evidence type="ECO:0000256" key="2">
    <source>
        <dbReference type="ARBA" id="ARBA00022670"/>
    </source>
</evidence>
<reference evidence="5 6" key="1">
    <citation type="journal article" date="2015" name="Genome Biol. Evol.">
        <title>Comparative Genomics of a Bacterivorous Green Alga Reveals Evolutionary Causalities and Consequences of Phago-Mixotrophic Mode of Nutrition.</title>
        <authorList>
            <person name="Burns J.A."/>
            <person name="Paasch A."/>
            <person name="Narechania A."/>
            <person name="Kim E."/>
        </authorList>
    </citation>
    <scope>NUCLEOTIDE SEQUENCE [LARGE SCALE GENOMIC DNA]</scope>
    <source>
        <strain evidence="5 6">PLY_AMNH</strain>
    </source>
</reference>
<dbReference type="InterPro" id="IPR008580">
    <property type="entry name" value="PPPDE_dom"/>
</dbReference>
<keyword evidence="3" id="KW-0378">Hydrolase</keyword>